<dbReference type="OMA" id="ISEPFHE"/>
<dbReference type="Proteomes" id="UP000023152">
    <property type="component" value="Unassembled WGS sequence"/>
</dbReference>
<protein>
    <submittedName>
        <fullName evidence="4">Mitochondrial-processing peptidase alpha subunit, mitochondrial</fullName>
    </submittedName>
</protein>
<sequence length="190" mass="21336">MALCVLNMMMGGGGSFSAGGPGKGMYTRLYRDVLGSHHWIQHISCSHSIFDDSGIFCFYGQTEPETAGDLTGKIHKTKKSVIVREALDMVQKPPKSDELDRAKRTLSSNICFEFENRHVVFEDLARQVHVYGDHRPPEQWRELIMAVTKEDVVRVAKKLLQSKPTLLALGPDVSRVPNVDEVEAAIRREQ</sequence>
<dbReference type="PANTHER" id="PTHR11851">
    <property type="entry name" value="METALLOPROTEASE"/>
    <property type="match status" value="1"/>
</dbReference>
<dbReference type="SUPFAM" id="SSF63411">
    <property type="entry name" value="LuxS/MPP-like metallohydrolase"/>
    <property type="match status" value="1"/>
</dbReference>
<dbReference type="EMBL" id="ASPP01006074">
    <property type="protein sequence ID" value="ETO29416.1"/>
    <property type="molecule type" value="Genomic_DNA"/>
</dbReference>
<comment type="function">
    <text evidence="1">Substrate recognition and binding subunit of the essential mitochondrial processing protease (MPP), which cleaves the mitochondrial sequence off newly imported precursors proteins.</text>
</comment>
<feature type="domain" description="Peptidase M16 C-terminal" evidence="3">
    <location>
        <begin position="2"/>
        <end position="106"/>
    </location>
</feature>
<organism evidence="4 5">
    <name type="scientific">Reticulomyxa filosa</name>
    <dbReference type="NCBI Taxonomy" id="46433"/>
    <lineage>
        <taxon>Eukaryota</taxon>
        <taxon>Sar</taxon>
        <taxon>Rhizaria</taxon>
        <taxon>Retaria</taxon>
        <taxon>Foraminifera</taxon>
        <taxon>Monothalamids</taxon>
        <taxon>Reticulomyxidae</taxon>
        <taxon>Reticulomyxa</taxon>
    </lineage>
</organism>
<evidence type="ECO:0000256" key="2">
    <source>
        <dbReference type="ARBA" id="ARBA00007261"/>
    </source>
</evidence>
<dbReference type="Pfam" id="PF05193">
    <property type="entry name" value="Peptidase_M16_C"/>
    <property type="match status" value="1"/>
</dbReference>
<reference evidence="4 5" key="1">
    <citation type="journal article" date="2013" name="Curr. Biol.">
        <title>The Genome of the Foraminiferan Reticulomyxa filosa.</title>
        <authorList>
            <person name="Glockner G."/>
            <person name="Hulsmann N."/>
            <person name="Schleicher M."/>
            <person name="Noegel A.A."/>
            <person name="Eichinger L."/>
            <person name="Gallinger C."/>
            <person name="Pawlowski J."/>
            <person name="Sierra R."/>
            <person name="Euteneuer U."/>
            <person name="Pillet L."/>
            <person name="Moustafa A."/>
            <person name="Platzer M."/>
            <person name="Groth M."/>
            <person name="Szafranski K."/>
            <person name="Schliwa M."/>
        </authorList>
    </citation>
    <scope>NUCLEOTIDE SEQUENCE [LARGE SCALE GENOMIC DNA]</scope>
</reference>
<dbReference type="InterPro" id="IPR050361">
    <property type="entry name" value="MPP/UQCRC_Complex"/>
</dbReference>
<keyword evidence="5" id="KW-1185">Reference proteome</keyword>
<dbReference type="Gene3D" id="3.30.830.10">
    <property type="entry name" value="Metalloenzyme, LuxS/M16 peptidase-like"/>
    <property type="match status" value="1"/>
</dbReference>
<dbReference type="GO" id="GO:0046872">
    <property type="term" value="F:metal ion binding"/>
    <property type="evidence" value="ECO:0007669"/>
    <property type="project" value="InterPro"/>
</dbReference>
<accession>X6NTW4</accession>
<dbReference type="PANTHER" id="PTHR11851:SF49">
    <property type="entry name" value="MITOCHONDRIAL-PROCESSING PEPTIDASE SUBUNIT ALPHA"/>
    <property type="match status" value="1"/>
</dbReference>
<name>X6NTW4_RETFI</name>
<dbReference type="AlphaFoldDB" id="X6NTW4"/>
<comment type="caution">
    <text evidence="4">The sequence shown here is derived from an EMBL/GenBank/DDBJ whole genome shotgun (WGS) entry which is preliminary data.</text>
</comment>
<evidence type="ECO:0000313" key="5">
    <source>
        <dbReference type="Proteomes" id="UP000023152"/>
    </source>
</evidence>
<evidence type="ECO:0000259" key="3">
    <source>
        <dbReference type="Pfam" id="PF05193"/>
    </source>
</evidence>
<gene>
    <name evidence="4" type="ORF">RFI_07706</name>
</gene>
<dbReference type="OrthoDB" id="277191at2759"/>
<evidence type="ECO:0000256" key="1">
    <source>
        <dbReference type="ARBA" id="ARBA00002123"/>
    </source>
</evidence>
<dbReference type="GO" id="GO:0005739">
    <property type="term" value="C:mitochondrion"/>
    <property type="evidence" value="ECO:0007669"/>
    <property type="project" value="TreeGrafter"/>
</dbReference>
<dbReference type="InterPro" id="IPR007863">
    <property type="entry name" value="Peptidase_M16_C"/>
</dbReference>
<evidence type="ECO:0000313" key="4">
    <source>
        <dbReference type="EMBL" id="ETO29416.1"/>
    </source>
</evidence>
<dbReference type="InterPro" id="IPR011249">
    <property type="entry name" value="Metalloenz_LuxS/M16"/>
</dbReference>
<dbReference type="GO" id="GO:0006627">
    <property type="term" value="P:protein processing involved in protein targeting to mitochondrion"/>
    <property type="evidence" value="ECO:0007669"/>
    <property type="project" value="TreeGrafter"/>
</dbReference>
<proteinExistence type="inferred from homology"/>
<comment type="similarity">
    <text evidence="2">Belongs to the peptidase M16 family.</text>
</comment>